<dbReference type="Proteomes" id="UP000077701">
    <property type="component" value="Unassembled WGS sequence"/>
</dbReference>
<proteinExistence type="predicted"/>
<dbReference type="EMBL" id="BDCX01000005">
    <property type="protein sequence ID" value="GAT66645.1"/>
    <property type="molecule type" value="Genomic_DNA"/>
</dbReference>
<gene>
    <name evidence="2" type="ORF">PS9374_02295</name>
</gene>
<feature type="compositionally biased region" description="Acidic residues" evidence="1">
    <location>
        <begin position="57"/>
        <end position="67"/>
    </location>
</feature>
<comment type="caution">
    <text evidence="2">The sequence shown here is derived from an EMBL/GenBank/DDBJ whole genome shotgun (WGS) entry which is preliminary data.</text>
</comment>
<dbReference type="AlphaFoldDB" id="A0A161LJL3"/>
<evidence type="ECO:0000313" key="3">
    <source>
        <dbReference type="Proteomes" id="UP000077701"/>
    </source>
</evidence>
<evidence type="ECO:0000256" key="1">
    <source>
        <dbReference type="SAM" id="MobiDB-lite"/>
    </source>
</evidence>
<protein>
    <submittedName>
        <fullName evidence="2">Uncharacterized protein</fullName>
    </submittedName>
</protein>
<feature type="region of interest" description="Disordered" evidence="1">
    <location>
        <begin position="1"/>
        <end position="67"/>
    </location>
</feature>
<evidence type="ECO:0000313" key="2">
    <source>
        <dbReference type="EMBL" id="GAT66645.1"/>
    </source>
</evidence>
<dbReference type="RefSeq" id="WP_068896782.1">
    <property type="nucleotide sequence ID" value="NZ_BDCX01000005.1"/>
</dbReference>
<sequence>MAEPRTSGPDTGESPETLSPGGSRHLQSPLSQSPDAQPEGDAEGGVWVDPHPPGADSPDDVEEPSDD</sequence>
<feature type="compositionally biased region" description="Polar residues" evidence="1">
    <location>
        <begin position="25"/>
        <end position="35"/>
    </location>
</feature>
<reference evidence="3" key="2">
    <citation type="submission" date="2016-04" db="EMBL/GenBank/DDBJ databases">
        <title>Planomonospora sphaerica JCM9374 whole genome shotgun sequence.</title>
        <authorList>
            <person name="Suzuki T."/>
            <person name="Dohra H."/>
            <person name="Kodani S."/>
        </authorList>
    </citation>
    <scope>NUCLEOTIDE SEQUENCE [LARGE SCALE GENOMIC DNA]</scope>
    <source>
        <strain evidence="3">JCM 9374</strain>
    </source>
</reference>
<reference evidence="2 3" key="1">
    <citation type="journal article" date="2016" name="Genome Announc.">
        <title>Draft Genome Sequence of Planomonospora sphaerica JCM9374, a Rare Actinomycete.</title>
        <authorList>
            <person name="Dohra H."/>
            <person name="Suzuki T."/>
            <person name="Inoue Y."/>
            <person name="Kodani S."/>
        </authorList>
    </citation>
    <scope>NUCLEOTIDE SEQUENCE [LARGE SCALE GENOMIC DNA]</scope>
    <source>
        <strain evidence="2 3">JCM 9374</strain>
    </source>
</reference>
<keyword evidence="3" id="KW-1185">Reference proteome</keyword>
<name>A0A161LJL3_9ACTN</name>
<organism evidence="2 3">
    <name type="scientific">Planomonospora sphaerica</name>
    <dbReference type="NCBI Taxonomy" id="161355"/>
    <lineage>
        <taxon>Bacteria</taxon>
        <taxon>Bacillati</taxon>
        <taxon>Actinomycetota</taxon>
        <taxon>Actinomycetes</taxon>
        <taxon>Streptosporangiales</taxon>
        <taxon>Streptosporangiaceae</taxon>
        <taxon>Planomonospora</taxon>
    </lineage>
</organism>
<accession>A0A161LJL3</accession>